<dbReference type="PANTHER" id="PTHR30154">
    <property type="entry name" value="LEUCINE-RESPONSIVE REGULATORY PROTEIN"/>
    <property type="match status" value="1"/>
</dbReference>
<dbReference type="Gene3D" id="3.30.70.920">
    <property type="match status" value="1"/>
</dbReference>
<dbReference type="Gene3D" id="1.10.10.10">
    <property type="entry name" value="Winged helix-like DNA-binding domain superfamily/Winged helix DNA-binding domain"/>
    <property type="match status" value="1"/>
</dbReference>
<dbReference type="SMART" id="SM00344">
    <property type="entry name" value="HTH_ASNC"/>
    <property type="match status" value="1"/>
</dbReference>
<organism evidence="5 6">
    <name type="scientific">Dankookia rubra</name>
    <dbReference type="NCBI Taxonomy" id="1442381"/>
    <lineage>
        <taxon>Bacteria</taxon>
        <taxon>Pseudomonadati</taxon>
        <taxon>Pseudomonadota</taxon>
        <taxon>Alphaproteobacteria</taxon>
        <taxon>Acetobacterales</taxon>
        <taxon>Roseomonadaceae</taxon>
        <taxon>Dankookia</taxon>
    </lineage>
</organism>
<dbReference type="Pfam" id="PF01037">
    <property type="entry name" value="AsnC_trans_reg"/>
    <property type="match status" value="1"/>
</dbReference>
<keyword evidence="2" id="KW-0238">DNA-binding</keyword>
<protein>
    <submittedName>
        <fullName evidence="5">Lrp/AsnC family transcriptional regulator</fullName>
    </submittedName>
</protein>
<evidence type="ECO:0000256" key="2">
    <source>
        <dbReference type="ARBA" id="ARBA00023125"/>
    </source>
</evidence>
<comment type="caution">
    <text evidence="5">The sequence shown here is derived from an EMBL/GenBank/DDBJ whole genome shotgun (WGS) entry which is preliminary data.</text>
</comment>
<gene>
    <name evidence="5" type="ORF">E2C06_02340</name>
</gene>
<evidence type="ECO:0000259" key="4">
    <source>
        <dbReference type="PROSITE" id="PS50956"/>
    </source>
</evidence>
<dbReference type="InterPro" id="IPR036390">
    <property type="entry name" value="WH_DNA-bd_sf"/>
</dbReference>
<dbReference type="AlphaFoldDB" id="A0A4R5QLQ8"/>
<sequence length="148" mass="16682">MHALNDTDRTLLRLLRADGRMSNAALAEAVGLSPSACLRRLRLLEHRGVIRGYTAIIAEAPTREGVTIIVQITLERQTDESMQRFEVAVRRCPEVRECYLMTGMSDYLLRVEARDSADYERIHKDALSRLPGVARIQSSFAIRSVVRG</sequence>
<dbReference type="PANTHER" id="PTHR30154:SF34">
    <property type="entry name" value="TRANSCRIPTIONAL REGULATOR AZLB"/>
    <property type="match status" value="1"/>
</dbReference>
<dbReference type="InterPro" id="IPR019888">
    <property type="entry name" value="Tscrpt_reg_AsnC-like"/>
</dbReference>
<dbReference type="InterPro" id="IPR036388">
    <property type="entry name" value="WH-like_DNA-bd_sf"/>
</dbReference>
<evidence type="ECO:0000256" key="3">
    <source>
        <dbReference type="ARBA" id="ARBA00023163"/>
    </source>
</evidence>
<dbReference type="InterPro" id="IPR000485">
    <property type="entry name" value="AsnC-type_HTH_dom"/>
</dbReference>
<dbReference type="InterPro" id="IPR019887">
    <property type="entry name" value="Tscrpt_reg_AsnC/Lrp_C"/>
</dbReference>
<keyword evidence="3" id="KW-0804">Transcription</keyword>
<dbReference type="PRINTS" id="PR00033">
    <property type="entry name" value="HTHASNC"/>
</dbReference>
<dbReference type="OrthoDB" id="9813313at2"/>
<evidence type="ECO:0000313" key="5">
    <source>
        <dbReference type="EMBL" id="TDH64206.1"/>
    </source>
</evidence>
<dbReference type="RefSeq" id="WP_133286971.1">
    <property type="nucleotide sequence ID" value="NZ_SMSJ01000002.1"/>
</dbReference>
<dbReference type="SUPFAM" id="SSF54909">
    <property type="entry name" value="Dimeric alpha+beta barrel"/>
    <property type="match status" value="1"/>
</dbReference>
<dbReference type="Pfam" id="PF13412">
    <property type="entry name" value="HTH_24"/>
    <property type="match status" value="1"/>
</dbReference>
<dbReference type="Proteomes" id="UP000295096">
    <property type="component" value="Unassembled WGS sequence"/>
</dbReference>
<feature type="domain" description="HTH asnC-type" evidence="4">
    <location>
        <begin position="4"/>
        <end position="67"/>
    </location>
</feature>
<accession>A0A4R5QLQ8</accession>
<reference evidence="5 6" key="1">
    <citation type="journal article" date="2016" name="J. Microbiol.">
        <title>Dankookia rubra gen. nov., sp. nov., an alphaproteobacterium isolated from sediment of a shallow stream.</title>
        <authorList>
            <person name="Kim W.H."/>
            <person name="Kim D.H."/>
            <person name="Kang K."/>
            <person name="Ahn T.Y."/>
        </authorList>
    </citation>
    <scope>NUCLEOTIDE SEQUENCE [LARGE SCALE GENOMIC DNA]</scope>
    <source>
        <strain evidence="5 6">JCM30602</strain>
    </source>
</reference>
<dbReference type="PROSITE" id="PS50956">
    <property type="entry name" value="HTH_ASNC_2"/>
    <property type="match status" value="1"/>
</dbReference>
<keyword evidence="1" id="KW-0805">Transcription regulation</keyword>
<evidence type="ECO:0000313" key="6">
    <source>
        <dbReference type="Proteomes" id="UP000295096"/>
    </source>
</evidence>
<evidence type="ECO:0000256" key="1">
    <source>
        <dbReference type="ARBA" id="ARBA00023015"/>
    </source>
</evidence>
<keyword evidence="6" id="KW-1185">Reference proteome</keyword>
<dbReference type="GO" id="GO:0005829">
    <property type="term" value="C:cytosol"/>
    <property type="evidence" value="ECO:0007669"/>
    <property type="project" value="TreeGrafter"/>
</dbReference>
<dbReference type="InterPro" id="IPR011008">
    <property type="entry name" value="Dimeric_a/b-barrel"/>
</dbReference>
<dbReference type="EMBL" id="SMSJ01000002">
    <property type="protein sequence ID" value="TDH64206.1"/>
    <property type="molecule type" value="Genomic_DNA"/>
</dbReference>
<dbReference type="GO" id="GO:0043200">
    <property type="term" value="P:response to amino acid"/>
    <property type="evidence" value="ECO:0007669"/>
    <property type="project" value="TreeGrafter"/>
</dbReference>
<dbReference type="GO" id="GO:0043565">
    <property type="term" value="F:sequence-specific DNA binding"/>
    <property type="evidence" value="ECO:0007669"/>
    <property type="project" value="InterPro"/>
</dbReference>
<dbReference type="PROSITE" id="PS00519">
    <property type="entry name" value="HTH_ASNC_1"/>
    <property type="match status" value="1"/>
</dbReference>
<proteinExistence type="predicted"/>
<dbReference type="SUPFAM" id="SSF46785">
    <property type="entry name" value="Winged helix' DNA-binding domain"/>
    <property type="match status" value="1"/>
</dbReference>
<dbReference type="InterPro" id="IPR019885">
    <property type="entry name" value="Tscrpt_reg_HTH_AsnC-type_CS"/>
</dbReference>
<name>A0A4R5QLQ8_9PROT</name>